<evidence type="ECO:0008006" key="3">
    <source>
        <dbReference type="Google" id="ProtNLM"/>
    </source>
</evidence>
<dbReference type="Proteomes" id="UP001153076">
    <property type="component" value="Unassembled WGS sequence"/>
</dbReference>
<keyword evidence="2" id="KW-1185">Reference proteome</keyword>
<comment type="caution">
    <text evidence="1">The sequence shown here is derived from an EMBL/GenBank/DDBJ whole genome shotgun (WGS) entry which is preliminary data.</text>
</comment>
<reference evidence="1" key="1">
    <citation type="submission" date="2022-04" db="EMBL/GenBank/DDBJ databases">
        <title>Carnegiea gigantea Genome sequencing and assembly v2.</title>
        <authorList>
            <person name="Copetti D."/>
            <person name="Sanderson M.J."/>
            <person name="Burquez A."/>
            <person name="Wojciechowski M.F."/>
        </authorList>
    </citation>
    <scope>NUCLEOTIDE SEQUENCE</scope>
    <source>
        <strain evidence="1">SGP5-SGP5p</strain>
        <tissue evidence="1">Aerial part</tissue>
    </source>
</reference>
<organism evidence="1 2">
    <name type="scientific">Carnegiea gigantea</name>
    <dbReference type="NCBI Taxonomy" id="171969"/>
    <lineage>
        <taxon>Eukaryota</taxon>
        <taxon>Viridiplantae</taxon>
        <taxon>Streptophyta</taxon>
        <taxon>Embryophyta</taxon>
        <taxon>Tracheophyta</taxon>
        <taxon>Spermatophyta</taxon>
        <taxon>Magnoliopsida</taxon>
        <taxon>eudicotyledons</taxon>
        <taxon>Gunneridae</taxon>
        <taxon>Pentapetalae</taxon>
        <taxon>Caryophyllales</taxon>
        <taxon>Cactineae</taxon>
        <taxon>Cactaceae</taxon>
        <taxon>Cactoideae</taxon>
        <taxon>Echinocereeae</taxon>
        <taxon>Carnegiea</taxon>
    </lineage>
</organism>
<accession>A0A9Q1K9A6</accession>
<dbReference type="AlphaFoldDB" id="A0A9Q1K9A6"/>
<dbReference type="PANTHER" id="PTHR33875">
    <property type="entry name" value="OS09G0542200 PROTEIN"/>
    <property type="match status" value="1"/>
</dbReference>
<dbReference type="EMBL" id="JAKOGI010000207">
    <property type="protein sequence ID" value="KAJ8439796.1"/>
    <property type="molecule type" value="Genomic_DNA"/>
</dbReference>
<dbReference type="CDD" id="cd02972">
    <property type="entry name" value="DsbA_family"/>
    <property type="match status" value="1"/>
</dbReference>
<dbReference type="Gene3D" id="3.40.30.10">
    <property type="entry name" value="Glutaredoxin"/>
    <property type="match status" value="1"/>
</dbReference>
<protein>
    <recommendedName>
        <fullName evidence="3">Thioredoxin-like fold domain-containing protein</fullName>
    </recommendedName>
</protein>
<evidence type="ECO:0000313" key="1">
    <source>
        <dbReference type="EMBL" id="KAJ8439796.1"/>
    </source>
</evidence>
<name>A0A9Q1K9A6_9CARY</name>
<dbReference type="OrthoDB" id="37297at2759"/>
<dbReference type="PANTHER" id="PTHR33875:SF2">
    <property type="entry name" value="ACR183CP"/>
    <property type="match status" value="1"/>
</dbReference>
<dbReference type="InterPro" id="IPR036249">
    <property type="entry name" value="Thioredoxin-like_sf"/>
</dbReference>
<dbReference type="SUPFAM" id="SSF52833">
    <property type="entry name" value="Thioredoxin-like"/>
    <property type="match status" value="1"/>
</dbReference>
<evidence type="ECO:0000313" key="2">
    <source>
        <dbReference type="Proteomes" id="UP001153076"/>
    </source>
</evidence>
<sequence length="292" mass="32565">MHNDGDEEDKKGQCGVAKRFQLSFSLLSHIVEDPINVVISFNSLPLSTKVAIIKPPAFSDCAFLSLSLFISIVDSDTTATTGACSAVGCCEKEMERKSSQISASLPVRILSFVLLSVQLKWGVQAQMVPPWFDGFVYGDTAEFNPENILIEAFFDPVCPDTRDAWPSLKQALDFYGSRLSLIVHPFPLPYHDNAFVTSWALHIVNGLNSSATYSLWESFFKHQEKFYNEATINMSRPEVVDKISDFIAKSLGHSYYSAVKTGFNDVNTELKTLVSFKVSWEILIFSINNCLS</sequence>
<gene>
    <name evidence="1" type="ORF">Cgig2_029056</name>
</gene>
<proteinExistence type="predicted"/>